<gene>
    <name evidence="1" type="ORF">METZ01_LOCUS312608</name>
</gene>
<evidence type="ECO:0000313" key="1">
    <source>
        <dbReference type="EMBL" id="SVC59754.1"/>
    </source>
</evidence>
<dbReference type="SUPFAM" id="SSF54427">
    <property type="entry name" value="NTF2-like"/>
    <property type="match status" value="1"/>
</dbReference>
<name>A0A382NEW4_9ZZZZ</name>
<organism evidence="1">
    <name type="scientific">marine metagenome</name>
    <dbReference type="NCBI Taxonomy" id="408172"/>
    <lineage>
        <taxon>unclassified sequences</taxon>
        <taxon>metagenomes</taxon>
        <taxon>ecological metagenomes</taxon>
    </lineage>
</organism>
<proteinExistence type="predicted"/>
<evidence type="ECO:0008006" key="2">
    <source>
        <dbReference type="Google" id="ProtNLM"/>
    </source>
</evidence>
<dbReference type="AlphaFoldDB" id="A0A382NEW4"/>
<protein>
    <recommendedName>
        <fullName evidence="2">SnoaL-like domain-containing protein</fullName>
    </recommendedName>
</protein>
<reference evidence="1" key="1">
    <citation type="submission" date="2018-05" db="EMBL/GenBank/DDBJ databases">
        <authorList>
            <person name="Lanie J.A."/>
            <person name="Ng W.-L."/>
            <person name="Kazmierczak K.M."/>
            <person name="Andrzejewski T.M."/>
            <person name="Davidsen T.M."/>
            <person name="Wayne K.J."/>
            <person name="Tettelin H."/>
            <person name="Glass J.I."/>
            <person name="Rusch D."/>
            <person name="Podicherti R."/>
            <person name="Tsui H.-C.T."/>
            <person name="Winkler M.E."/>
        </authorList>
    </citation>
    <scope>NUCLEOTIDE SEQUENCE</scope>
</reference>
<dbReference type="InterPro" id="IPR032710">
    <property type="entry name" value="NTF2-like_dom_sf"/>
</dbReference>
<accession>A0A382NEW4</accession>
<dbReference type="Gene3D" id="3.10.450.50">
    <property type="match status" value="1"/>
</dbReference>
<sequence length="85" mass="9664">NVPTGLAGFKQFFSRFAREVQPVQDEVIGEVATMVDGDLVTIVRVVHIPEPENENETYEAFNFDTFRLENGMIVEHWDAARKPTP</sequence>
<feature type="non-terminal residue" evidence="1">
    <location>
        <position position="1"/>
    </location>
</feature>
<dbReference type="EMBL" id="UINC01100027">
    <property type="protein sequence ID" value="SVC59754.1"/>
    <property type="molecule type" value="Genomic_DNA"/>
</dbReference>